<dbReference type="InterPro" id="IPR005667">
    <property type="entry name" value="Sulph_transpt2"/>
</dbReference>
<dbReference type="EMBL" id="VHLG01000013">
    <property type="protein sequence ID" value="TPW28226.1"/>
    <property type="molecule type" value="Genomic_DNA"/>
</dbReference>
<evidence type="ECO:0000313" key="11">
    <source>
        <dbReference type="EMBL" id="TPW28226.1"/>
    </source>
</evidence>
<dbReference type="InterPro" id="IPR011866">
    <property type="entry name" value="CysW_permease"/>
</dbReference>
<dbReference type="GO" id="GO:0015419">
    <property type="term" value="F:ABC-type sulfate transporter activity"/>
    <property type="evidence" value="ECO:0007669"/>
    <property type="project" value="InterPro"/>
</dbReference>
<feature type="domain" description="ABC transmembrane type-1" evidence="10">
    <location>
        <begin position="69"/>
        <end position="272"/>
    </location>
</feature>
<name>A0A506U4H4_9HYPH</name>
<evidence type="ECO:0000259" key="10">
    <source>
        <dbReference type="PROSITE" id="PS50928"/>
    </source>
</evidence>
<dbReference type="OrthoDB" id="9774448at2"/>
<sequence>MTHQTVTHPGVRALIRRQRAKRLALVLVAILFAALVMGLPSLAIFVRAFSQGLSTYTAAISEPETLHAIKLTVLTALIALPVNIAFGLSAAWAVTRFRFPGRRILMTVIELPFSISPIVAGLCYLLVYGATGLVGQYADLYGIQLMFNLTGIVLVSLFVTCPFVAREVIPLMEVSGQDQEEAALTLGATGWQTFFFVTLPNIRWALLYGAILANARVIGEFGAVSVVSGNIRGETMTLPLQVQLLYDDYNVTGAFAAATILTVIAVITLILRAVIEARHPATH</sequence>
<keyword evidence="4 9" id="KW-0812">Transmembrane</keyword>
<feature type="transmembrane region" description="Helical" evidence="9">
    <location>
        <begin position="251"/>
        <end position="275"/>
    </location>
</feature>
<keyword evidence="7 9" id="KW-0472">Membrane</keyword>
<feature type="transmembrane region" description="Helical" evidence="9">
    <location>
        <begin position="69"/>
        <end position="92"/>
    </location>
</feature>
<feature type="transmembrane region" description="Helical" evidence="9">
    <location>
        <begin position="140"/>
        <end position="165"/>
    </location>
</feature>
<comment type="subunit">
    <text evidence="2">The complex is composed of two ATP-binding proteins (CysA), two transmembrane proteins (CysT and CysW) and a solute-binding protein (CysP).</text>
</comment>
<comment type="caution">
    <text evidence="11">The sequence shown here is derived from an EMBL/GenBank/DDBJ whole genome shotgun (WGS) entry which is preliminary data.</text>
</comment>
<keyword evidence="6" id="KW-0764">Sulfate transport</keyword>
<dbReference type="SUPFAM" id="SSF161098">
    <property type="entry name" value="MetI-like"/>
    <property type="match status" value="1"/>
</dbReference>
<evidence type="ECO:0000256" key="1">
    <source>
        <dbReference type="ARBA" id="ARBA00004651"/>
    </source>
</evidence>
<feature type="transmembrane region" description="Helical" evidence="9">
    <location>
        <begin position="104"/>
        <end position="128"/>
    </location>
</feature>
<dbReference type="NCBIfam" id="TIGR00969">
    <property type="entry name" value="3a0106s02"/>
    <property type="match status" value="1"/>
</dbReference>
<dbReference type="CDD" id="cd06261">
    <property type="entry name" value="TM_PBP2"/>
    <property type="match status" value="1"/>
</dbReference>
<dbReference type="RefSeq" id="WP_141150384.1">
    <property type="nucleotide sequence ID" value="NZ_VHLG01000013.1"/>
</dbReference>
<dbReference type="Gene3D" id="1.10.3720.10">
    <property type="entry name" value="MetI-like"/>
    <property type="match status" value="1"/>
</dbReference>
<evidence type="ECO:0000313" key="12">
    <source>
        <dbReference type="Proteomes" id="UP000318801"/>
    </source>
</evidence>
<proteinExistence type="predicted"/>
<reference evidence="11 12" key="1">
    <citation type="submission" date="2019-06" db="EMBL/GenBank/DDBJ databases">
        <authorList>
            <person name="Li M."/>
        </authorList>
    </citation>
    <scope>NUCLEOTIDE SEQUENCE [LARGE SCALE GENOMIC DNA]</scope>
    <source>
        <strain evidence="11 12">BGMRC2036</strain>
    </source>
</reference>
<accession>A0A506U4H4</accession>
<dbReference type="AlphaFoldDB" id="A0A506U4H4"/>
<dbReference type="InterPro" id="IPR000515">
    <property type="entry name" value="MetI-like"/>
</dbReference>
<evidence type="ECO:0000256" key="3">
    <source>
        <dbReference type="ARBA" id="ARBA00022448"/>
    </source>
</evidence>
<gene>
    <name evidence="11" type="primary">cysW</name>
    <name evidence="11" type="ORF">FJU08_17745</name>
</gene>
<feature type="transmembrane region" description="Helical" evidence="9">
    <location>
        <begin position="205"/>
        <end position="231"/>
    </location>
</feature>
<evidence type="ECO:0000256" key="5">
    <source>
        <dbReference type="ARBA" id="ARBA00022989"/>
    </source>
</evidence>
<comment type="subcellular location">
    <subcellularLocation>
        <location evidence="1">Cell membrane</location>
        <topology evidence="1">Multi-pass membrane protein</topology>
    </subcellularLocation>
</comment>
<evidence type="ECO:0000256" key="9">
    <source>
        <dbReference type="SAM" id="Phobius"/>
    </source>
</evidence>
<protein>
    <submittedName>
        <fullName evidence="11">Sulfate ABC transporter permease subunit CysW</fullName>
    </submittedName>
</protein>
<evidence type="ECO:0000256" key="2">
    <source>
        <dbReference type="ARBA" id="ARBA00011779"/>
    </source>
</evidence>
<organism evidence="11 12">
    <name type="scientific">Martelella alba</name>
    <dbReference type="NCBI Taxonomy" id="2590451"/>
    <lineage>
        <taxon>Bacteria</taxon>
        <taxon>Pseudomonadati</taxon>
        <taxon>Pseudomonadota</taxon>
        <taxon>Alphaproteobacteria</taxon>
        <taxon>Hyphomicrobiales</taxon>
        <taxon>Aurantimonadaceae</taxon>
        <taxon>Martelella</taxon>
    </lineage>
</organism>
<dbReference type="NCBIfam" id="TIGR02140">
    <property type="entry name" value="permease_CysW"/>
    <property type="match status" value="1"/>
</dbReference>
<keyword evidence="12" id="KW-1185">Reference proteome</keyword>
<dbReference type="InterPro" id="IPR035906">
    <property type="entry name" value="MetI-like_sf"/>
</dbReference>
<dbReference type="PANTHER" id="PTHR30406:SF9">
    <property type="entry name" value="SULFATE TRANSPORT SYSTEM PERMEASE PROTEIN CYSW"/>
    <property type="match status" value="1"/>
</dbReference>
<dbReference type="Proteomes" id="UP000318801">
    <property type="component" value="Unassembled WGS sequence"/>
</dbReference>
<feature type="transmembrane region" description="Helical" evidence="9">
    <location>
        <begin position="23"/>
        <end position="49"/>
    </location>
</feature>
<dbReference type="PROSITE" id="PS50928">
    <property type="entry name" value="ABC_TM1"/>
    <property type="match status" value="1"/>
</dbReference>
<keyword evidence="3" id="KW-0813">Transport</keyword>
<evidence type="ECO:0000256" key="8">
    <source>
        <dbReference type="ARBA" id="ARBA00025323"/>
    </source>
</evidence>
<evidence type="ECO:0000256" key="4">
    <source>
        <dbReference type="ARBA" id="ARBA00022692"/>
    </source>
</evidence>
<evidence type="ECO:0000256" key="6">
    <source>
        <dbReference type="ARBA" id="ARBA00023032"/>
    </source>
</evidence>
<dbReference type="GO" id="GO:0005886">
    <property type="term" value="C:plasma membrane"/>
    <property type="evidence" value="ECO:0007669"/>
    <property type="project" value="UniProtKB-SubCell"/>
</dbReference>
<keyword evidence="5 9" id="KW-1133">Transmembrane helix</keyword>
<evidence type="ECO:0000256" key="7">
    <source>
        <dbReference type="ARBA" id="ARBA00023136"/>
    </source>
</evidence>
<dbReference type="PANTHER" id="PTHR30406">
    <property type="entry name" value="SULFATE TRANSPORT SYSTEM PERMEASE PROTEIN"/>
    <property type="match status" value="1"/>
</dbReference>
<dbReference type="Pfam" id="PF00528">
    <property type="entry name" value="BPD_transp_1"/>
    <property type="match status" value="1"/>
</dbReference>
<comment type="function">
    <text evidence="8">Part of the ABC transporter complex CysAWTP (TC 3.A.1.6.1) involved in sulfate/thiosulfate import. Probably responsible for the translocation of the substrate across the membrane.</text>
</comment>